<evidence type="ECO:0000313" key="2">
    <source>
        <dbReference type="Proteomes" id="UP001177023"/>
    </source>
</evidence>
<comment type="caution">
    <text evidence="1">The sequence shown here is derived from an EMBL/GenBank/DDBJ whole genome shotgun (WGS) entry which is preliminary data.</text>
</comment>
<feature type="non-terminal residue" evidence="1">
    <location>
        <position position="649"/>
    </location>
</feature>
<protein>
    <submittedName>
        <fullName evidence="1">Uncharacterized protein</fullName>
    </submittedName>
</protein>
<reference evidence="1" key="1">
    <citation type="submission" date="2023-06" db="EMBL/GenBank/DDBJ databases">
        <authorList>
            <person name="Delattre M."/>
        </authorList>
    </citation>
    <scope>NUCLEOTIDE SEQUENCE</scope>
    <source>
        <strain evidence="1">AF72</strain>
    </source>
</reference>
<accession>A0AA36CXG1</accession>
<evidence type="ECO:0000313" key="1">
    <source>
        <dbReference type="EMBL" id="CAJ0576188.1"/>
    </source>
</evidence>
<dbReference type="GO" id="GO:0006891">
    <property type="term" value="P:intra-Golgi vesicle-mediated transport"/>
    <property type="evidence" value="ECO:0007669"/>
    <property type="project" value="InterPro"/>
</dbReference>
<gene>
    <name evidence="1" type="ORF">MSPICULIGERA_LOCUS14487</name>
</gene>
<dbReference type="AlphaFoldDB" id="A0AA36CXG1"/>
<proteinExistence type="predicted"/>
<dbReference type="EMBL" id="CATQJA010002642">
    <property type="protein sequence ID" value="CAJ0576188.1"/>
    <property type="molecule type" value="Genomic_DNA"/>
</dbReference>
<dbReference type="Proteomes" id="UP001177023">
    <property type="component" value="Unassembled WGS sequence"/>
</dbReference>
<dbReference type="PANTHER" id="PTHR13228">
    <property type="entry name" value="CONSERVED OLIGOMERIC GOLGI COMPLEX COMPONENT 5"/>
    <property type="match status" value="1"/>
</dbReference>
<sequence length="649" mass="72822">MKPSKSVEDELEDYIWGKANEQQFLQRVVNETGTHLDSMLRRVKQTEESLNKHIRKGVEQNLPKLFEQATALEELDRTQRVVDAEVNEIYMKSEAVQRRIQQLTVAYEKRYKELEEAHKQHRLLKDVHRCLELMDAFEKRSDIVKRSEIILEIEFLVKVNTRLVEVIKTVVTTKLKAAQNQVRSSAASDLRSALSSLDASQVASAVRALSNLNYLDAELDTHLARSVAEIETSLDALNQQKDNVRAMMATVNLIQNSMEQASMLGQQHLAKALRTRLSATAPYCLKFIQQLNRILNGLSAEAVAPLTDALRPVKKEILNQGLQKVQRQITEHNFADGYSHAFVDGFNSALLEEQTNIEWDPDMRETFVKNVKTCIDTVAVRLEKEIRLEPENLLLGDRLLAAQQANYCMLGIGGLLASKWEGQSENLKKFVGSALGRIFQAVRSSVSAIVGSMHQEKLGGRECSLYMAELLAYLERVGGHCAHLGPVLRLTSALGPLIDHTLLLFLAHASLVSPMSPEVRAQLARDATRLFDACTMLHPSTLFGDVRPLAMLFASDDVETISEIPTWLIIQTLIAQSDASLKRPHESVEWDQGQYVEWMLAQEDAEKYSFLSNLLSSYTSSVVSRGGTEFVANYPRLIALLDRAVKASS</sequence>
<organism evidence="1 2">
    <name type="scientific">Mesorhabditis spiculigera</name>
    <dbReference type="NCBI Taxonomy" id="96644"/>
    <lineage>
        <taxon>Eukaryota</taxon>
        <taxon>Metazoa</taxon>
        <taxon>Ecdysozoa</taxon>
        <taxon>Nematoda</taxon>
        <taxon>Chromadorea</taxon>
        <taxon>Rhabditida</taxon>
        <taxon>Rhabditina</taxon>
        <taxon>Rhabditomorpha</taxon>
        <taxon>Rhabditoidea</taxon>
        <taxon>Rhabditidae</taxon>
        <taxon>Mesorhabditinae</taxon>
        <taxon>Mesorhabditis</taxon>
    </lineage>
</organism>
<keyword evidence="2" id="KW-1185">Reference proteome</keyword>
<dbReference type="PANTHER" id="PTHR13228:SF3">
    <property type="entry name" value="CONSERVED OLIGOMERIC GOLGI COMPLEX SUBUNIT 5"/>
    <property type="match status" value="1"/>
</dbReference>
<dbReference type="GO" id="GO:0017119">
    <property type="term" value="C:Golgi transport complex"/>
    <property type="evidence" value="ECO:0007669"/>
    <property type="project" value="InterPro"/>
</dbReference>
<name>A0AA36CXG1_9BILA</name>
<dbReference type="InterPro" id="IPR019465">
    <property type="entry name" value="Cog5"/>
</dbReference>